<evidence type="ECO:0000256" key="1">
    <source>
        <dbReference type="SAM" id="MobiDB-lite"/>
    </source>
</evidence>
<accession>A0ABD2IV36</accession>
<comment type="caution">
    <text evidence="2">The sequence shown here is derived from an EMBL/GenBank/DDBJ whole genome shotgun (WGS) entry which is preliminary data.</text>
</comment>
<feature type="compositionally biased region" description="Basic residues" evidence="1">
    <location>
        <begin position="54"/>
        <end position="65"/>
    </location>
</feature>
<keyword evidence="3" id="KW-1185">Reference proteome</keyword>
<reference evidence="2 3" key="1">
    <citation type="submission" date="2024-10" db="EMBL/GenBank/DDBJ databases">
        <authorList>
            <person name="Kim D."/>
        </authorList>
    </citation>
    <scope>NUCLEOTIDE SEQUENCE [LARGE SCALE GENOMIC DNA]</scope>
    <source>
        <strain evidence="2">BH-2024</strain>
    </source>
</reference>
<protein>
    <submittedName>
        <fullName evidence="2">Uncharacterized protein</fullName>
    </submittedName>
</protein>
<feature type="compositionally biased region" description="Basic and acidic residues" evidence="1">
    <location>
        <begin position="128"/>
        <end position="144"/>
    </location>
</feature>
<proteinExistence type="predicted"/>
<sequence length="162" mass="17875">MRKEVLGPGHSSSSTISMTFLAFCESHGKQTVPNSAKRAFWSIATKLRLECPPTRHKRPNWHKWTGRSGGGTEWGRKGRGRGKGEGEGMDSLAEGGGKGFQLLIRTFFRFCCPHGMNENGGAQQQKELANRKREPKMGKAGGEGKKCRMVGMAIRRQEKGGR</sequence>
<dbReference type="EMBL" id="JBICBT010001137">
    <property type="protein sequence ID" value="KAL3081356.1"/>
    <property type="molecule type" value="Genomic_DNA"/>
</dbReference>
<dbReference type="Proteomes" id="UP001620626">
    <property type="component" value="Unassembled WGS sequence"/>
</dbReference>
<feature type="region of interest" description="Disordered" evidence="1">
    <location>
        <begin position="54"/>
        <end position="95"/>
    </location>
</feature>
<organism evidence="2 3">
    <name type="scientific">Heterodera trifolii</name>
    <dbReference type="NCBI Taxonomy" id="157864"/>
    <lineage>
        <taxon>Eukaryota</taxon>
        <taxon>Metazoa</taxon>
        <taxon>Ecdysozoa</taxon>
        <taxon>Nematoda</taxon>
        <taxon>Chromadorea</taxon>
        <taxon>Rhabditida</taxon>
        <taxon>Tylenchina</taxon>
        <taxon>Tylenchomorpha</taxon>
        <taxon>Tylenchoidea</taxon>
        <taxon>Heteroderidae</taxon>
        <taxon>Heteroderinae</taxon>
        <taxon>Heterodera</taxon>
    </lineage>
</organism>
<name>A0ABD2IV36_9BILA</name>
<evidence type="ECO:0000313" key="2">
    <source>
        <dbReference type="EMBL" id="KAL3081356.1"/>
    </source>
</evidence>
<evidence type="ECO:0000313" key="3">
    <source>
        <dbReference type="Proteomes" id="UP001620626"/>
    </source>
</evidence>
<dbReference type="AlphaFoldDB" id="A0ABD2IV36"/>
<feature type="region of interest" description="Disordered" evidence="1">
    <location>
        <begin position="119"/>
        <end position="144"/>
    </location>
</feature>
<gene>
    <name evidence="2" type="ORF">niasHT_039833</name>
</gene>